<dbReference type="STRING" id="322505.SAMN04487836_12221"/>
<protein>
    <submittedName>
        <fullName evidence="2">Methyltransferase domain-containing protein</fullName>
    </submittedName>
</protein>
<dbReference type="CDD" id="cd02440">
    <property type="entry name" value="AdoMet_MTases"/>
    <property type="match status" value="1"/>
</dbReference>
<gene>
    <name evidence="2" type="ORF">SAMN04487834_102417</name>
</gene>
<dbReference type="Gene3D" id="3.40.50.150">
    <property type="entry name" value="Vaccinia Virus protein VP39"/>
    <property type="match status" value="1"/>
</dbReference>
<proteinExistence type="predicted"/>
<dbReference type="EMBL" id="FNYK01000024">
    <property type="protein sequence ID" value="SEI78879.1"/>
    <property type="molecule type" value="Genomic_DNA"/>
</dbReference>
<dbReference type="SUPFAM" id="SSF53335">
    <property type="entry name" value="S-adenosyl-L-methionine-dependent methyltransferases"/>
    <property type="match status" value="1"/>
</dbReference>
<keyword evidence="3" id="KW-1185">Reference proteome</keyword>
<evidence type="ECO:0000313" key="2">
    <source>
        <dbReference type="EMBL" id="SEI78879.1"/>
    </source>
</evidence>
<feature type="domain" description="Methyltransferase type 11" evidence="1">
    <location>
        <begin position="48"/>
        <end position="143"/>
    </location>
</feature>
<reference evidence="3" key="1">
    <citation type="submission" date="2016-10" db="EMBL/GenBank/DDBJ databases">
        <authorList>
            <person name="Varghese N."/>
        </authorList>
    </citation>
    <scope>NUCLEOTIDE SEQUENCE [LARGE SCALE GENOMIC DNA]</scope>
    <source>
        <strain evidence="3">DSM 20406</strain>
    </source>
</reference>
<dbReference type="PANTHER" id="PTHR43591">
    <property type="entry name" value="METHYLTRANSFERASE"/>
    <property type="match status" value="1"/>
</dbReference>
<dbReference type="Proteomes" id="UP000183028">
    <property type="component" value="Unassembled WGS sequence"/>
</dbReference>
<dbReference type="InterPro" id="IPR013216">
    <property type="entry name" value="Methyltransf_11"/>
</dbReference>
<dbReference type="AlphaFoldDB" id="A0A1H6TFN6"/>
<dbReference type="RefSeq" id="WP_074732064.1">
    <property type="nucleotide sequence ID" value="NZ_CACVTN010000034.1"/>
</dbReference>
<dbReference type="GO" id="GO:0008757">
    <property type="term" value="F:S-adenosylmethionine-dependent methyltransferase activity"/>
    <property type="evidence" value="ECO:0007669"/>
    <property type="project" value="InterPro"/>
</dbReference>
<organism evidence="2 3">
    <name type="scientific">Sharpea azabuensis</name>
    <dbReference type="NCBI Taxonomy" id="322505"/>
    <lineage>
        <taxon>Bacteria</taxon>
        <taxon>Bacillati</taxon>
        <taxon>Bacillota</taxon>
        <taxon>Erysipelotrichia</taxon>
        <taxon>Erysipelotrichales</taxon>
        <taxon>Coprobacillaceae</taxon>
        <taxon>Sharpea</taxon>
    </lineage>
</organism>
<dbReference type="InterPro" id="IPR029063">
    <property type="entry name" value="SAM-dependent_MTases_sf"/>
</dbReference>
<sequence length="258" mass="29795">MNEENLVTYYNKFNEDKRLKTKHARVEYNTAMHYINVCLSQCQTHRILDVGAGTGAYAIPLFQAGNDVHAIELVKHNLRTMQKKCPNLDAREGNAMDLSKFEDDSFDIVLLFGPMYHLISHEHKLKALNEAKRVVRETGFILISYCLNEYAIIEHGIKEGFLKQAVEKGEVDENFHVISKEDDLYSYVRIEDINKLKDEAGLTRYKIIGQDGAAEYLKREINHMDEESFACFMAYHLANCERYELLGASRHALDILRK</sequence>
<dbReference type="OrthoDB" id="9780707at2"/>
<dbReference type="GO" id="GO:0032259">
    <property type="term" value="P:methylation"/>
    <property type="evidence" value="ECO:0007669"/>
    <property type="project" value="UniProtKB-KW"/>
</dbReference>
<evidence type="ECO:0000313" key="3">
    <source>
        <dbReference type="Proteomes" id="UP000183028"/>
    </source>
</evidence>
<accession>A0A1H6TFN6</accession>
<dbReference type="Pfam" id="PF08241">
    <property type="entry name" value="Methyltransf_11"/>
    <property type="match status" value="1"/>
</dbReference>
<name>A0A1H6TFN6_9FIRM</name>
<dbReference type="eggNOG" id="COG0500">
    <property type="taxonomic scope" value="Bacteria"/>
</dbReference>
<keyword evidence="2" id="KW-0808">Transferase</keyword>
<keyword evidence="2" id="KW-0489">Methyltransferase</keyword>
<evidence type="ECO:0000259" key="1">
    <source>
        <dbReference type="Pfam" id="PF08241"/>
    </source>
</evidence>